<name>A0A2G9TIZ5_TELCI</name>
<proteinExistence type="predicted"/>
<sequence length="147" mass="17214">EEMSLLGVLNNYNRGNYKLNPVIVQEEDYNVYYGGISNGLLWPALHNLPEYIVADYDTPKILRDHWCAYVRVNYQFAIDAVRNSRPQDFIWIHDYHLMLTGLVMQSLDPNLEVGFFLHIPFQPPENFFTKYVTCGLPVLRGLLRFTK</sequence>
<dbReference type="PANTHER" id="PTHR10788:SF110">
    <property type="entry name" value="ALPHA,ALPHA-TREHALOSE-PHOSPHATE SYNTHASE [UDP-FORMING] 2"/>
    <property type="match status" value="1"/>
</dbReference>
<keyword evidence="2" id="KW-1185">Reference proteome</keyword>
<feature type="non-terminal residue" evidence="1">
    <location>
        <position position="1"/>
    </location>
</feature>
<organism evidence="1 2">
    <name type="scientific">Teladorsagia circumcincta</name>
    <name type="common">Brown stomach worm</name>
    <name type="synonym">Ostertagia circumcincta</name>
    <dbReference type="NCBI Taxonomy" id="45464"/>
    <lineage>
        <taxon>Eukaryota</taxon>
        <taxon>Metazoa</taxon>
        <taxon>Ecdysozoa</taxon>
        <taxon>Nematoda</taxon>
        <taxon>Chromadorea</taxon>
        <taxon>Rhabditida</taxon>
        <taxon>Rhabditina</taxon>
        <taxon>Rhabditomorpha</taxon>
        <taxon>Strongyloidea</taxon>
        <taxon>Trichostrongylidae</taxon>
        <taxon>Teladorsagia</taxon>
    </lineage>
</organism>
<reference evidence="1 2" key="1">
    <citation type="submission" date="2015-09" db="EMBL/GenBank/DDBJ databases">
        <title>Draft genome of the parasitic nematode Teladorsagia circumcincta isolate WARC Sus (inbred).</title>
        <authorList>
            <person name="Mitreva M."/>
        </authorList>
    </citation>
    <scope>NUCLEOTIDE SEQUENCE [LARGE SCALE GENOMIC DNA]</scope>
    <source>
        <strain evidence="1 2">S</strain>
    </source>
</reference>
<dbReference type="EMBL" id="KZ363194">
    <property type="protein sequence ID" value="PIO57915.1"/>
    <property type="molecule type" value="Genomic_DNA"/>
</dbReference>
<evidence type="ECO:0000313" key="2">
    <source>
        <dbReference type="Proteomes" id="UP000230423"/>
    </source>
</evidence>
<dbReference type="GO" id="GO:0005992">
    <property type="term" value="P:trehalose biosynthetic process"/>
    <property type="evidence" value="ECO:0007669"/>
    <property type="project" value="InterPro"/>
</dbReference>
<dbReference type="SUPFAM" id="SSF53756">
    <property type="entry name" value="UDP-Glycosyltransferase/glycogen phosphorylase"/>
    <property type="match status" value="1"/>
</dbReference>
<accession>A0A2G9TIZ5</accession>
<dbReference type="GO" id="GO:0003825">
    <property type="term" value="F:alpha,alpha-trehalose-phosphate synthase (UDP-forming) activity"/>
    <property type="evidence" value="ECO:0007669"/>
    <property type="project" value="TreeGrafter"/>
</dbReference>
<dbReference type="InterPro" id="IPR001830">
    <property type="entry name" value="Glyco_trans_20"/>
</dbReference>
<dbReference type="GO" id="GO:0005829">
    <property type="term" value="C:cytosol"/>
    <property type="evidence" value="ECO:0007669"/>
    <property type="project" value="TreeGrafter"/>
</dbReference>
<protein>
    <submittedName>
        <fullName evidence="1">Uncharacterized protein</fullName>
    </submittedName>
</protein>
<dbReference type="Pfam" id="PF00982">
    <property type="entry name" value="Glyco_transf_20"/>
    <property type="match status" value="1"/>
</dbReference>
<dbReference type="OrthoDB" id="755951at2759"/>
<dbReference type="PANTHER" id="PTHR10788">
    <property type="entry name" value="TREHALOSE-6-PHOSPHATE SYNTHASE"/>
    <property type="match status" value="1"/>
</dbReference>
<evidence type="ECO:0000313" key="1">
    <source>
        <dbReference type="EMBL" id="PIO57915.1"/>
    </source>
</evidence>
<dbReference type="Gene3D" id="3.40.50.2000">
    <property type="entry name" value="Glycogen Phosphorylase B"/>
    <property type="match status" value="1"/>
</dbReference>
<feature type="non-terminal residue" evidence="1">
    <location>
        <position position="147"/>
    </location>
</feature>
<gene>
    <name evidence="1" type="ORF">TELCIR_20664</name>
</gene>
<dbReference type="GO" id="GO:0004805">
    <property type="term" value="F:trehalose-phosphatase activity"/>
    <property type="evidence" value="ECO:0007669"/>
    <property type="project" value="TreeGrafter"/>
</dbReference>
<dbReference type="Proteomes" id="UP000230423">
    <property type="component" value="Unassembled WGS sequence"/>
</dbReference>
<dbReference type="AlphaFoldDB" id="A0A2G9TIZ5"/>